<accession>A0ACC2FU63</accession>
<sequence>MTWSDAQTYCRTQYTDLAFFRKIEDSRQSPAHSFTWIGLYRDADDPTGWMWSGKENSTDGTGFSNWASGEPNNLQGQEYCVAAQSDSKWLDVPCQMTIPFVCYQSKLMLILVQEMKTWEEGLQYCRDNYTDLVSLLSKSDHIKAQSTIMGAQTSDVWTGLVFLGSEWFWVNGKPLEYQAWSGGQLPQCPARPLHCGTVNKANKYWDIKNCEEKRNFLCYSV</sequence>
<comment type="caution">
    <text evidence="1">The sequence shown here is derived from an EMBL/GenBank/DDBJ whole genome shotgun (WGS) entry which is preliminary data.</text>
</comment>
<reference evidence="1" key="1">
    <citation type="submission" date="2021-05" db="EMBL/GenBank/DDBJ databases">
        <authorList>
            <person name="Pan Q."/>
            <person name="Jouanno E."/>
            <person name="Zahm M."/>
            <person name="Klopp C."/>
            <person name="Cabau C."/>
            <person name="Louis A."/>
            <person name="Berthelot C."/>
            <person name="Parey E."/>
            <person name="Roest Crollius H."/>
            <person name="Montfort J."/>
            <person name="Robinson-Rechavi M."/>
            <person name="Bouchez O."/>
            <person name="Lampietro C."/>
            <person name="Lopez Roques C."/>
            <person name="Donnadieu C."/>
            <person name="Postlethwait J."/>
            <person name="Bobe J."/>
            <person name="Dillon D."/>
            <person name="Chandos A."/>
            <person name="von Hippel F."/>
            <person name="Guiguen Y."/>
        </authorList>
    </citation>
    <scope>NUCLEOTIDE SEQUENCE</scope>
    <source>
        <strain evidence="1">YG-Jan2019</strain>
    </source>
</reference>
<keyword evidence="2" id="KW-1185">Reference proteome</keyword>
<proteinExistence type="predicted"/>
<evidence type="ECO:0000313" key="1">
    <source>
        <dbReference type="EMBL" id="KAJ7994775.1"/>
    </source>
</evidence>
<protein>
    <submittedName>
        <fullName evidence="1">Uncharacterized protein</fullName>
    </submittedName>
</protein>
<name>A0ACC2FU63_DALPE</name>
<dbReference type="EMBL" id="CM055749">
    <property type="protein sequence ID" value="KAJ7994775.1"/>
    <property type="molecule type" value="Genomic_DNA"/>
</dbReference>
<organism evidence="1 2">
    <name type="scientific">Dallia pectoralis</name>
    <name type="common">Alaska blackfish</name>
    <dbReference type="NCBI Taxonomy" id="75939"/>
    <lineage>
        <taxon>Eukaryota</taxon>
        <taxon>Metazoa</taxon>
        <taxon>Chordata</taxon>
        <taxon>Craniata</taxon>
        <taxon>Vertebrata</taxon>
        <taxon>Euteleostomi</taxon>
        <taxon>Actinopterygii</taxon>
        <taxon>Neopterygii</taxon>
        <taxon>Teleostei</taxon>
        <taxon>Protacanthopterygii</taxon>
        <taxon>Esociformes</taxon>
        <taxon>Umbridae</taxon>
        <taxon>Dallia</taxon>
    </lineage>
</organism>
<dbReference type="Proteomes" id="UP001157502">
    <property type="component" value="Chromosome 22"/>
</dbReference>
<gene>
    <name evidence="1" type="ORF">DPEC_G00252970</name>
</gene>
<evidence type="ECO:0000313" key="2">
    <source>
        <dbReference type="Proteomes" id="UP001157502"/>
    </source>
</evidence>